<dbReference type="GO" id="GO:0000160">
    <property type="term" value="P:phosphorelay signal transduction system"/>
    <property type="evidence" value="ECO:0007669"/>
    <property type="project" value="InterPro"/>
</dbReference>
<sequence>MEQADNELMSFAASELQTSGTGPEPWKILVVDDEEEVHKVTRLALESFTVLGRPLQIHDAYTGRESVEIMAREADIALVLMDVVMETEHAGLDAVQEIRHRLGNRFVRIVLRTGQPGQAPELEVVRKFDINDYKEKTELTTTKLYTVLQTGLSLYRELVAMDRNRLGLEQVIEASASIFKTHSLVQFQRGVLEQITALLYARRDAVLIGANGFAADLNCGQLHVAAGTGAYQASEGALAEDVLDAEAMAHVQRAVSSHSFEIGERQFAAYFSTRLHTEHVVYLSSDSNFSPADARLIELFCRNVSIAYENLTLNQDLLESQRRLIILLSTGIEERSKLLRNHVRRVSEYSKLLGRLLGLSDEEVEALGVAAAMHDLGKIGIPDAILDKPGKLDAAERAIMETHVLRGQRMLEGQKGHLLKAAELVVGGHHERWDGGGYPRGLGGTETHLFARITGLADVFDALSSRRVYKEPWSWEDIADYLRGERGRQFEPRLVDLFLDHYQDFLAIHRSLPGDERE</sequence>
<accession>A0A3N0VLH0</accession>
<dbReference type="EMBL" id="RJVO01000001">
    <property type="protein sequence ID" value="ROH93599.1"/>
    <property type="molecule type" value="Genomic_DNA"/>
</dbReference>
<dbReference type="PROSITE" id="PS50110">
    <property type="entry name" value="RESPONSE_REGULATORY"/>
    <property type="match status" value="1"/>
</dbReference>
<dbReference type="InterPro" id="IPR003607">
    <property type="entry name" value="HD/PDEase_dom"/>
</dbReference>
<feature type="domain" description="HD-GYP" evidence="3">
    <location>
        <begin position="317"/>
        <end position="514"/>
    </location>
</feature>
<evidence type="ECO:0000259" key="3">
    <source>
        <dbReference type="PROSITE" id="PS51832"/>
    </source>
</evidence>
<feature type="domain" description="Response regulatory" evidence="2">
    <location>
        <begin position="27"/>
        <end position="151"/>
    </location>
</feature>
<dbReference type="InterPro" id="IPR021800">
    <property type="entry name" value="DUF3369"/>
</dbReference>
<gene>
    <name evidence="4" type="ORF">ED208_03495</name>
</gene>
<dbReference type="GO" id="GO:0008081">
    <property type="term" value="F:phosphoric diester hydrolase activity"/>
    <property type="evidence" value="ECO:0007669"/>
    <property type="project" value="UniProtKB-ARBA"/>
</dbReference>
<dbReference type="InParanoid" id="A0A3N0VLH0"/>
<name>A0A3N0VLH0_9GAMM</name>
<dbReference type="AlphaFoldDB" id="A0A3N0VLH0"/>
<dbReference type="Proteomes" id="UP000282106">
    <property type="component" value="Unassembled WGS sequence"/>
</dbReference>
<dbReference type="Pfam" id="PF11849">
    <property type="entry name" value="DUF3369"/>
    <property type="match status" value="1"/>
</dbReference>
<evidence type="ECO:0000256" key="1">
    <source>
        <dbReference type="PROSITE-ProRule" id="PRU00169"/>
    </source>
</evidence>
<protein>
    <submittedName>
        <fullName evidence="4">DUF3369 domain-containing protein</fullName>
    </submittedName>
</protein>
<reference evidence="4 5" key="1">
    <citation type="submission" date="2018-10" db="EMBL/GenBank/DDBJ databases">
        <authorList>
            <person name="Chen W.-M."/>
        </authorList>
    </citation>
    <scope>NUCLEOTIDE SEQUENCE [LARGE SCALE GENOMIC DNA]</scope>
    <source>
        <strain evidence="4 5">THS-13</strain>
    </source>
</reference>
<proteinExistence type="predicted"/>
<dbReference type="InterPro" id="IPR037522">
    <property type="entry name" value="HD_GYP_dom"/>
</dbReference>
<dbReference type="InterPro" id="IPR052020">
    <property type="entry name" value="Cyclic_di-GMP/3'3'-cGAMP_PDE"/>
</dbReference>
<keyword evidence="1" id="KW-0597">Phosphoprotein</keyword>
<dbReference type="InterPro" id="IPR001789">
    <property type="entry name" value="Sig_transdc_resp-reg_receiver"/>
</dbReference>
<dbReference type="PANTHER" id="PTHR45228">
    <property type="entry name" value="CYCLIC DI-GMP PHOSPHODIESTERASE TM_0186-RELATED"/>
    <property type="match status" value="1"/>
</dbReference>
<evidence type="ECO:0000313" key="5">
    <source>
        <dbReference type="Proteomes" id="UP000282106"/>
    </source>
</evidence>
<comment type="caution">
    <text evidence="4">The sequence shown here is derived from an EMBL/GenBank/DDBJ whole genome shotgun (WGS) entry which is preliminary data.</text>
</comment>
<dbReference type="Gene3D" id="1.10.3210.10">
    <property type="entry name" value="Hypothetical protein af1432"/>
    <property type="match status" value="1"/>
</dbReference>
<dbReference type="SUPFAM" id="SSF52172">
    <property type="entry name" value="CheY-like"/>
    <property type="match status" value="1"/>
</dbReference>
<dbReference type="SMART" id="SM00471">
    <property type="entry name" value="HDc"/>
    <property type="match status" value="1"/>
</dbReference>
<dbReference type="SUPFAM" id="SSF109604">
    <property type="entry name" value="HD-domain/PDEase-like"/>
    <property type="match status" value="1"/>
</dbReference>
<dbReference type="RefSeq" id="WP_123210454.1">
    <property type="nucleotide sequence ID" value="NZ_RJVO01000001.1"/>
</dbReference>
<dbReference type="PROSITE" id="PS51832">
    <property type="entry name" value="HD_GYP"/>
    <property type="match status" value="1"/>
</dbReference>
<dbReference type="CDD" id="cd00077">
    <property type="entry name" value="HDc"/>
    <property type="match status" value="1"/>
</dbReference>
<dbReference type="InterPro" id="IPR011006">
    <property type="entry name" value="CheY-like_superfamily"/>
</dbReference>
<dbReference type="Gene3D" id="3.40.50.2300">
    <property type="match status" value="1"/>
</dbReference>
<keyword evidence="5" id="KW-1185">Reference proteome</keyword>
<evidence type="ECO:0000313" key="4">
    <source>
        <dbReference type="EMBL" id="ROH93599.1"/>
    </source>
</evidence>
<organism evidence="4 5">
    <name type="scientific">Stagnimonas aquatica</name>
    <dbReference type="NCBI Taxonomy" id="2689987"/>
    <lineage>
        <taxon>Bacteria</taxon>
        <taxon>Pseudomonadati</taxon>
        <taxon>Pseudomonadota</taxon>
        <taxon>Gammaproteobacteria</taxon>
        <taxon>Nevskiales</taxon>
        <taxon>Nevskiaceae</taxon>
        <taxon>Stagnimonas</taxon>
    </lineage>
</organism>
<feature type="modified residue" description="4-aspartylphosphate" evidence="1">
    <location>
        <position position="82"/>
    </location>
</feature>
<evidence type="ECO:0000259" key="2">
    <source>
        <dbReference type="PROSITE" id="PS50110"/>
    </source>
</evidence>
<dbReference type="PANTHER" id="PTHR45228:SF9">
    <property type="entry name" value="3'3'-CGAMP-SPECIFIC PHOSPHODIESTERASE 2"/>
    <property type="match status" value="1"/>
</dbReference>
<dbReference type="Pfam" id="PF13487">
    <property type="entry name" value="HD_5"/>
    <property type="match status" value="1"/>
</dbReference>